<comment type="subcellular location">
    <subcellularLocation>
        <location evidence="6">Cytoplasm</location>
    </subcellularLocation>
</comment>
<dbReference type="EMBL" id="PRLP01000035">
    <property type="protein sequence ID" value="PPC77175.1"/>
    <property type="molecule type" value="Genomic_DNA"/>
</dbReference>
<dbReference type="InterPro" id="IPR002052">
    <property type="entry name" value="DNA_methylase_N6_adenine_CS"/>
</dbReference>
<dbReference type="Pfam" id="PF10672">
    <property type="entry name" value="Methyltrans_SAM"/>
    <property type="match status" value="1"/>
</dbReference>
<dbReference type="GO" id="GO:0003723">
    <property type="term" value="F:RNA binding"/>
    <property type="evidence" value="ECO:0007669"/>
    <property type="project" value="UniProtKB-UniRule"/>
</dbReference>
<comment type="catalytic activity">
    <reaction evidence="6">
        <text>guanosine(2069) in 23S rRNA + S-adenosyl-L-methionine = N(2)-methylguanosine(2069) in 23S rRNA + S-adenosyl-L-homocysteine + H(+)</text>
        <dbReference type="Rhea" id="RHEA:43772"/>
        <dbReference type="Rhea" id="RHEA-COMP:10688"/>
        <dbReference type="Rhea" id="RHEA-COMP:10689"/>
        <dbReference type="ChEBI" id="CHEBI:15378"/>
        <dbReference type="ChEBI" id="CHEBI:57856"/>
        <dbReference type="ChEBI" id="CHEBI:59789"/>
        <dbReference type="ChEBI" id="CHEBI:74269"/>
        <dbReference type="ChEBI" id="CHEBI:74481"/>
        <dbReference type="EC" id="2.1.1.264"/>
    </reaction>
</comment>
<dbReference type="Pfam" id="PF02926">
    <property type="entry name" value="THUMP"/>
    <property type="match status" value="1"/>
</dbReference>
<protein>
    <recommendedName>
        <fullName evidence="6">Ribosomal RNA large subunit methyltransferase K/L</fullName>
    </recommendedName>
    <domain>
        <recommendedName>
            <fullName evidence="6">23S rRNA m2G2445 methyltransferase</fullName>
            <ecNumber evidence="6">2.1.1.173</ecNumber>
        </recommendedName>
        <alternativeName>
            <fullName evidence="6">rRNA (guanine-N(2)-)-methyltransferase RlmL</fullName>
        </alternativeName>
    </domain>
    <domain>
        <recommendedName>
            <fullName evidence="6">23S rRNA m7G2069 methyltransferase</fullName>
            <ecNumber evidence="6">2.1.1.264</ecNumber>
        </recommendedName>
        <alternativeName>
            <fullName evidence="6">rRNA (guanine-N(7)-)-methyltransferase RlmK</fullName>
        </alternativeName>
    </domain>
</protein>
<dbReference type="GO" id="GO:0005737">
    <property type="term" value="C:cytoplasm"/>
    <property type="evidence" value="ECO:0007669"/>
    <property type="project" value="UniProtKB-SubCell"/>
</dbReference>
<dbReference type="InterPro" id="IPR017244">
    <property type="entry name" value="23SrRNA_methyltr_KL"/>
</dbReference>
<dbReference type="SMART" id="SM00981">
    <property type="entry name" value="THUMP"/>
    <property type="match status" value="1"/>
</dbReference>
<dbReference type="InterPro" id="IPR019614">
    <property type="entry name" value="SAM-dep_methyl-trfase"/>
</dbReference>
<dbReference type="PANTHER" id="PTHR47313:SF1">
    <property type="entry name" value="RIBOSOMAL RNA LARGE SUBUNIT METHYLTRANSFERASE K_L"/>
    <property type="match status" value="1"/>
</dbReference>
<comment type="catalytic activity">
    <reaction evidence="6">
        <text>guanosine(2445) in 23S rRNA + S-adenosyl-L-methionine = N(2)-methylguanosine(2445) in 23S rRNA + S-adenosyl-L-homocysteine + H(+)</text>
        <dbReference type="Rhea" id="RHEA:42740"/>
        <dbReference type="Rhea" id="RHEA-COMP:10215"/>
        <dbReference type="Rhea" id="RHEA-COMP:10216"/>
        <dbReference type="ChEBI" id="CHEBI:15378"/>
        <dbReference type="ChEBI" id="CHEBI:57856"/>
        <dbReference type="ChEBI" id="CHEBI:59789"/>
        <dbReference type="ChEBI" id="CHEBI:74269"/>
        <dbReference type="ChEBI" id="CHEBI:74481"/>
        <dbReference type="EC" id="2.1.1.173"/>
    </reaction>
</comment>
<keyword evidence="1 6" id="KW-0963">Cytoplasm</keyword>
<dbReference type="CDD" id="cd02440">
    <property type="entry name" value="AdoMet_MTases"/>
    <property type="match status" value="1"/>
</dbReference>
<dbReference type="GO" id="GO:0052915">
    <property type="term" value="F:23S rRNA (guanine(2445)-N(2))-methyltransferase activity"/>
    <property type="evidence" value="ECO:0007669"/>
    <property type="project" value="UniProtKB-UniRule"/>
</dbReference>
<keyword evidence="3 6" id="KW-0489">Methyltransferase</keyword>
<evidence type="ECO:0000256" key="1">
    <source>
        <dbReference type="ARBA" id="ARBA00022490"/>
    </source>
</evidence>
<evidence type="ECO:0000256" key="2">
    <source>
        <dbReference type="ARBA" id="ARBA00022552"/>
    </source>
</evidence>
<evidence type="ECO:0000256" key="6">
    <source>
        <dbReference type="HAMAP-Rule" id="MF_01858"/>
    </source>
</evidence>
<accession>A0A2S5KR90</accession>
<evidence type="ECO:0000313" key="9">
    <source>
        <dbReference type="EMBL" id="PPC77175.1"/>
    </source>
</evidence>
<dbReference type="Pfam" id="PF01170">
    <property type="entry name" value="UPF0020"/>
    <property type="match status" value="1"/>
</dbReference>
<comment type="function">
    <text evidence="6">Specifically methylates the guanine in position 2445 (m2G2445) and the guanine in position 2069 (m7G2069) of 23S rRNA.</text>
</comment>
<comment type="caution">
    <text evidence="9">The sequence shown here is derived from an EMBL/GenBank/DDBJ whole genome shotgun (WGS) entry which is preliminary data.</text>
</comment>
<dbReference type="Proteomes" id="UP000238196">
    <property type="component" value="Unassembled WGS sequence"/>
</dbReference>
<dbReference type="EC" id="2.1.1.173" evidence="6"/>
<dbReference type="InterPro" id="IPR004114">
    <property type="entry name" value="THUMP_dom"/>
</dbReference>
<gene>
    <name evidence="6" type="primary">rlmL</name>
    <name evidence="9" type="ORF">C4K68_12255</name>
</gene>
<dbReference type="InterPro" id="IPR029063">
    <property type="entry name" value="SAM-dependent_MTases_sf"/>
</dbReference>
<keyword evidence="5 6" id="KW-0949">S-adenosyl-L-methionine</keyword>
<dbReference type="Pfam" id="PF22020">
    <property type="entry name" value="RlmL_1st"/>
    <property type="match status" value="1"/>
</dbReference>
<dbReference type="Gene3D" id="3.30.750.80">
    <property type="entry name" value="RNA methyltransferase domain (HRMD) like"/>
    <property type="match status" value="1"/>
</dbReference>
<dbReference type="AlphaFoldDB" id="A0A2S5KR90"/>
<keyword evidence="7" id="KW-0694">RNA-binding</keyword>
<dbReference type="HAMAP" id="MF_01858">
    <property type="entry name" value="23SrRNA_methyltr_KL"/>
    <property type="match status" value="1"/>
</dbReference>
<feature type="domain" description="THUMP" evidence="8">
    <location>
        <begin position="45"/>
        <end position="156"/>
    </location>
</feature>
<sequence length="724" mass="81775">MSEHKYLVTCPKGLELLLENELLELGGTSVKQTVAGVFCHGEIELGYRICLWSRLANRVLLILNEWDASSADELYQGVKSVNWMEHMAADGTLAVDFNGRAEDIRHSHFGALKVKDAIVDQLRDLTGKRPSVDAQAPDLRVSASLFKHRATVSIDLSGDSLHRRGYRQESGAAPLKENLAAAILMRSGWSELGQKGSRLIDPMCGSGTLLVEAALMALDIAPGLARWRYGFNNWKQHQAALWQQLRKEATERKEAGLLRGCAEIRGYDEDPRVIKVAEANIARAGLEKWVRVSVREVGQLVKPSHVSDDLPGLIVCNPPYGERLSDVPVLVHLYRSLGDRLIDQFKGWYAGVFTGNPDLCKQMRLRSTKQYKFFNGAIPCELVLFDISEPYIFTSPSKATVETSVAAVEDLSEGAAMFANRVRKNLKAMSKWVERNKIDAYRLYDADMPEYAVAVDVYRDWLHVQEYAPPKSVDAKKAQRRLEEVITALPVVTGVAPERIVLKQRQRQSGTNQYQRLGQQGELLEVIESGCKLLVNLHDYLDTGLFLDHRPTRTQLQSISKGKRFLNLFCYTATATVHAAKGGARSTTSVDMSKTYLEWGRKNMALNGFGERFHHFIQDDCFNWLKQCKDQFDVIFMDPPSFSNSKRMLDVLDVQRDHVRLIREAVRLLSDDGVLLFSNNLRTFKMDYESLANLQIKDVTKASLDPDFARNEKIHQCFEIRKAH</sequence>
<dbReference type="InterPro" id="IPR000241">
    <property type="entry name" value="RlmKL-like_Mtase"/>
</dbReference>
<dbReference type="EC" id="2.1.1.264" evidence="6"/>
<dbReference type="InterPro" id="IPR054170">
    <property type="entry name" value="RlmL_1st"/>
</dbReference>
<evidence type="ECO:0000256" key="3">
    <source>
        <dbReference type="ARBA" id="ARBA00022603"/>
    </source>
</evidence>
<dbReference type="Gene3D" id="3.30.2130.30">
    <property type="match status" value="1"/>
</dbReference>
<name>A0A2S5KR90_9PROT</name>
<proteinExistence type="inferred from homology"/>
<keyword evidence="4 6" id="KW-0808">Transferase</keyword>
<evidence type="ECO:0000259" key="8">
    <source>
        <dbReference type="PROSITE" id="PS51165"/>
    </source>
</evidence>
<comment type="similarity">
    <text evidence="6">Belongs to the methyltransferase superfamily. RlmKL family.</text>
</comment>
<dbReference type="Gene3D" id="3.40.50.150">
    <property type="entry name" value="Vaccinia Virus protein VP39"/>
    <property type="match status" value="2"/>
</dbReference>
<evidence type="ECO:0000313" key="10">
    <source>
        <dbReference type="Proteomes" id="UP000238196"/>
    </source>
</evidence>
<dbReference type="NCBIfam" id="NF008748">
    <property type="entry name" value="PRK11783.1"/>
    <property type="match status" value="1"/>
</dbReference>
<dbReference type="PROSITE" id="PS51165">
    <property type="entry name" value="THUMP"/>
    <property type="match status" value="1"/>
</dbReference>
<dbReference type="PIRSF" id="PIRSF037618">
    <property type="entry name" value="RNA_Mtase_bacteria_prd"/>
    <property type="match status" value="1"/>
</dbReference>
<reference evidence="9 10" key="1">
    <citation type="submission" date="2018-02" db="EMBL/GenBank/DDBJ databases">
        <title>novel marine gammaproteobacteria from coastal saline agro ecosystem.</title>
        <authorList>
            <person name="Krishnan R."/>
            <person name="Ramesh Kumar N."/>
        </authorList>
    </citation>
    <scope>NUCLEOTIDE SEQUENCE [LARGE SCALE GENOMIC DNA]</scope>
    <source>
        <strain evidence="9 10">228</strain>
    </source>
</reference>
<dbReference type="CDD" id="cd11715">
    <property type="entry name" value="THUMP_AdoMetMT"/>
    <property type="match status" value="1"/>
</dbReference>
<organism evidence="9 10">
    <name type="scientific">Proteobacteria bacterium 228</name>
    <dbReference type="NCBI Taxonomy" id="2083153"/>
    <lineage>
        <taxon>Bacteria</taxon>
        <taxon>Pseudomonadati</taxon>
        <taxon>Pseudomonadota</taxon>
    </lineage>
</organism>
<evidence type="ECO:0000256" key="5">
    <source>
        <dbReference type="ARBA" id="ARBA00022691"/>
    </source>
</evidence>
<dbReference type="OrthoDB" id="5289456at2"/>
<evidence type="ECO:0000256" key="4">
    <source>
        <dbReference type="ARBA" id="ARBA00022679"/>
    </source>
</evidence>
<keyword evidence="2 6" id="KW-0698">rRNA processing</keyword>
<dbReference type="PANTHER" id="PTHR47313">
    <property type="entry name" value="RIBOSOMAL RNA LARGE SUBUNIT METHYLTRANSFERASE K/L"/>
    <property type="match status" value="1"/>
</dbReference>
<dbReference type="SUPFAM" id="SSF53335">
    <property type="entry name" value="S-adenosyl-L-methionine-dependent methyltransferases"/>
    <property type="match status" value="2"/>
</dbReference>
<dbReference type="PROSITE" id="PS00092">
    <property type="entry name" value="N6_MTASE"/>
    <property type="match status" value="1"/>
</dbReference>
<dbReference type="GO" id="GO:0070043">
    <property type="term" value="F:rRNA (guanine-N7-)-methyltransferase activity"/>
    <property type="evidence" value="ECO:0007669"/>
    <property type="project" value="UniProtKB-UniRule"/>
</dbReference>
<evidence type="ECO:0000256" key="7">
    <source>
        <dbReference type="PROSITE-ProRule" id="PRU00529"/>
    </source>
</evidence>